<name>A0ABM5LCW4_CHLPN</name>
<gene>
    <name evidence="2" type="ordered locus">CpB0625</name>
</gene>
<keyword evidence="3" id="KW-1185">Reference proteome</keyword>
<keyword evidence="1" id="KW-1133">Transmembrane helix</keyword>
<protein>
    <submittedName>
        <fullName evidence="2">Uncharacterized protein</fullName>
    </submittedName>
</protein>
<proteinExistence type="predicted"/>
<dbReference type="EMBL" id="AE009440">
    <property type="protein sequence ID" value="AAP98554.1"/>
    <property type="molecule type" value="Genomic_DNA"/>
</dbReference>
<dbReference type="Proteomes" id="UP000000424">
    <property type="component" value="Chromosome"/>
</dbReference>
<keyword evidence="1" id="KW-0812">Transmembrane</keyword>
<reference evidence="2" key="1">
    <citation type="submission" date="2002-05" db="EMBL/GenBank/DDBJ databases">
        <title>The genome sequence of Chlamydia pneumoniae TW183 and comparison with other Chlamydia strains based on whole genome sequence analysis.</title>
        <authorList>
            <person name="Geng M.M."/>
            <person name="Schuhmacher A."/>
            <person name="Muehldorfer I."/>
            <person name="Bensch K.W."/>
            <person name="Schaefer K.P."/>
            <person name="Schneider S."/>
            <person name="Pohl T."/>
            <person name="Essig A."/>
            <person name="Marre R."/>
            <person name="Melchers K."/>
        </authorList>
    </citation>
    <scope>NUCLEOTIDE SEQUENCE [LARGE SCALE GENOMIC DNA]</scope>
    <source>
        <strain evidence="2">TW-183</strain>
    </source>
</reference>
<evidence type="ECO:0000313" key="3">
    <source>
        <dbReference type="Proteomes" id="UP000000424"/>
    </source>
</evidence>
<sequence>MCFCCGKYYIYCEPSCSGIYRWLFGFRAFTYPIGYRSTNHRNYSFTLWYLLVSSTTRVITLSICFYTFYLQIIFLFLYSAWKPLRQPLFCHRLLIIWPISGLSCRILNKENKNEKINVSPSFSSCASCCRFCFWIRILFSTTRRSSRF</sequence>
<accession>A0ABM5LCW4</accession>
<feature type="transmembrane region" description="Helical" evidence="1">
    <location>
        <begin position="58"/>
        <end position="77"/>
    </location>
</feature>
<keyword evidence="1" id="KW-0472">Membrane</keyword>
<organism evidence="2 3">
    <name type="scientific">Chlamydia pneumoniae</name>
    <name type="common">Chlamydophila pneumoniae</name>
    <dbReference type="NCBI Taxonomy" id="83558"/>
    <lineage>
        <taxon>Bacteria</taxon>
        <taxon>Pseudomonadati</taxon>
        <taxon>Chlamydiota</taxon>
        <taxon>Chlamydiia</taxon>
        <taxon>Chlamydiales</taxon>
        <taxon>Chlamydiaceae</taxon>
        <taxon>Chlamydia/Chlamydophila group</taxon>
        <taxon>Chlamydia</taxon>
    </lineage>
</organism>
<evidence type="ECO:0000313" key="2">
    <source>
        <dbReference type="EMBL" id="AAP98554.1"/>
    </source>
</evidence>
<evidence type="ECO:0000256" key="1">
    <source>
        <dbReference type="SAM" id="Phobius"/>
    </source>
</evidence>